<organism evidence="1 2">
    <name type="scientific">Clonostachys byssicola</name>
    <dbReference type="NCBI Taxonomy" id="160290"/>
    <lineage>
        <taxon>Eukaryota</taxon>
        <taxon>Fungi</taxon>
        <taxon>Dikarya</taxon>
        <taxon>Ascomycota</taxon>
        <taxon>Pezizomycotina</taxon>
        <taxon>Sordariomycetes</taxon>
        <taxon>Hypocreomycetidae</taxon>
        <taxon>Hypocreales</taxon>
        <taxon>Bionectriaceae</taxon>
        <taxon>Clonostachys</taxon>
    </lineage>
</organism>
<accession>A0A9N9USK3</accession>
<proteinExistence type="predicted"/>
<comment type="caution">
    <text evidence="1">The sequence shown here is derived from an EMBL/GenBank/DDBJ whole genome shotgun (WGS) entry which is preliminary data.</text>
</comment>
<evidence type="ECO:0000313" key="1">
    <source>
        <dbReference type="EMBL" id="CAH0001157.1"/>
    </source>
</evidence>
<dbReference type="AlphaFoldDB" id="A0A9N9USK3"/>
<evidence type="ECO:0000313" key="2">
    <source>
        <dbReference type="Proteomes" id="UP000754883"/>
    </source>
</evidence>
<protein>
    <submittedName>
        <fullName evidence="1">Uncharacterized protein</fullName>
    </submittedName>
</protein>
<reference evidence="2" key="1">
    <citation type="submission" date="2019-06" db="EMBL/GenBank/DDBJ databases">
        <authorList>
            <person name="Broberg M."/>
        </authorList>
    </citation>
    <scope>NUCLEOTIDE SEQUENCE [LARGE SCALE GENOMIC DNA]</scope>
</reference>
<gene>
    <name evidence="1" type="ORF">CBYS24578_00001362</name>
</gene>
<keyword evidence="2" id="KW-1185">Reference proteome</keyword>
<sequence>MASLWLKLELRRNLALQGKRRTFGRGKKATELQLQPWPFGRHGGAESINIDIFGIFVQGWQGTNGAPSWLAADVVCWHHSGLAKGQRAENMMENRLPAVCGVLKVGGDAEERRLVEPDGTGN</sequence>
<dbReference type="EMBL" id="CABFNO020001560">
    <property type="protein sequence ID" value="CAH0001157.1"/>
    <property type="molecule type" value="Genomic_DNA"/>
</dbReference>
<reference evidence="1 2" key="2">
    <citation type="submission" date="2021-10" db="EMBL/GenBank/DDBJ databases">
        <authorList>
            <person name="Piombo E."/>
        </authorList>
    </citation>
    <scope>NUCLEOTIDE SEQUENCE [LARGE SCALE GENOMIC DNA]</scope>
</reference>
<name>A0A9N9USK3_9HYPO</name>
<dbReference type="Proteomes" id="UP000754883">
    <property type="component" value="Unassembled WGS sequence"/>
</dbReference>